<dbReference type="AlphaFoldDB" id="A0A0J9XBB6"/>
<reference evidence="7" key="3">
    <citation type="submission" date="2020-01" db="EMBL/GenBank/DDBJ databases">
        <authorList>
            <person name="Perkins V."/>
            <person name="Lessard M.-H."/>
            <person name="Dugat-Bony E."/>
            <person name="Frenette M."/>
            <person name="Labrie S."/>
        </authorList>
    </citation>
    <scope>NUCLEOTIDE SEQUENCE</scope>
    <source>
        <strain evidence="7">LMA-70</strain>
    </source>
</reference>
<evidence type="ECO:0000313" key="7">
    <source>
        <dbReference type="EMBL" id="KAF5101009.1"/>
    </source>
</evidence>
<dbReference type="EMBL" id="QQZK01000041">
    <property type="protein sequence ID" value="KAF5101009.1"/>
    <property type="molecule type" value="Genomic_DNA"/>
</dbReference>
<dbReference type="Pfam" id="PF08265">
    <property type="entry name" value="YL1_C"/>
    <property type="match status" value="1"/>
</dbReference>
<proteinExistence type="predicted"/>
<dbReference type="Proteomes" id="UP000242525">
    <property type="component" value="Unassembled WGS sequence"/>
</dbReference>
<keyword evidence="4" id="KW-0539">Nucleus</keyword>
<dbReference type="STRING" id="1173061.A0A0J9XBB6"/>
<keyword evidence="8" id="KW-1185">Reference proteome</keyword>
<evidence type="ECO:0000313" key="6">
    <source>
        <dbReference type="EMBL" id="CDO54751.1"/>
    </source>
</evidence>
<evidence type="ECO:0000313" key="8">
    <source>
        <dbReference type="Proteomes" id="UP000242525"/>
    </source>
</evidence>
<sequence length="126" mass="14596">MSSADLLSEADFSRTPRYFKKPTWRSPSRRHKPARTVLADEQRRIAAIEATLESPANFNSYQSFDAPPSLRPRKWWCDITGLEGKYKSVRNGLRYHNVEIYNVIQNLPSGVDQQYLELRNANVVLK</sequence>
<dbReference type="InterPro" id="IPR013272">
    <property type="entry name" value="Vps72/YL1_C"/>
</dbReference>
<dbReference type="SMART" id="SM00993">
    <property type="entry name" value="YL1_C"/>
    <property type="match status" value="1"/>
</dbReference>
<dbReference type="InterPro" id="IPR029525">
    <property type="entry name" value="INO80C/Ies6"/>
</dbReference>
<dbReference type="PANTHER" id="PTHR31200:SF1">
    <property type="entry name" value="INO80 COMPLEX SUBUNIT C"/>
    <property type="match status" value="1"/>
</dbReference>
<gene>
    <name evidence="6" type="ORF">BN980_GECA08s04091g</name>
    <name evidence="7" type="ORF">DV451_002349</name>
</gene>
<keyword evidence="3" id="KW-0804">Transcription</keyword>
<evidence type="ECO:0000256" key="3">
    <source>
        <dbReference type="ARBA" id="ARBA00023163"/>
    </source>
</evidence>
<dbReference type="GO" id="GO:0006338">
    <property type="term" value="P:chromatin remodeling"/>
    <property type="evidence" value="ECO:0007669"/>
    <property type="project" value="InterPro"/>
</dbReference>
<evidence type="ECO:0000259" key="5">
    <source>
        <dbReference type="SMART" id="SM00993"/>
    </source>
</evidence>
<keyword evidence="2" id="KW-0805">Transcription regulation</keyword>
<feature type="domain" description="Vps72/YL1 C-terminal" evidence="5">
    <location>
        <begin position="75"/>
        <end position="104"/>
    </location>
</feature>
<protein>
    <submittedName>
        <fullName evidence="6">Similar to Saccharomyces cerevisiae YEL044W IES6 Protein that associates with the INO80 chromatin remodeling complex under low-salt conditions</fullName>
    </submittedName>
</protein>
<dbReference type="OrthoDB" id="49520at2759"/>
<evidence type="ECO:0000256" key="2">
    <source>
        <dbReference type="ARBA" id="ARBA00023015"/>
    </source>
</evidence>
<organism evidence="6 8">
    <name type="scientific">Geotrichum candidum</name>
    <name type="common">Oospora lactis</name>
    <name type="synonym">Dipodascus geotrichum</name>
    <dbReference type="NCBI Taxonomy" id="1173061"/>
    <lineage>
        <taxon>Eukaryota</taxon>
        <taxon>Fungi</taxon>
        <taxon>Dikarya</taxon>
        <taxon>Ascomycota</taxon>
        <taxon>Saccharomycotina</taxon>
        <taxon>Dipodascomycetes</taxon>
        <taxon>Dipodascales</taxon>
        <taxon>Dipodascaceae</taxon>
        <taxon>Geotrichum</taxon>
    </lineage>
</organism>
<comment type="caution">
    <text evidence="6">The sequence shown here is derived from an EMBL/GenBank/DDBJ whole genome shotgun (WGS) entry which is preliminary data.</text>
</comment>
<reference evidence="7" key="2">
    <citation type="journal article" date="2020" name="Front. Microbiol.">
        <title>Phenotypic and Genetic Characterization of the Cheese Ripening Yeast Geotrichum candidum.</title>
        <authorList>
            <person name="Perkins V."/>
            <person name="Vignola S."/>
            <person name="Lessard M.H."/>
            <person name="Plante P.L."/>
            <person name="Corbeil J."/>
            <person name="Dugat-Bony E."/>
            <person name="Frenette M."/>
            <person name="Labrie S."/>
        </authorList>
    </citation>
    <scope>NUCLEOTIDE SEQUENCE</scope>
    <source>
        <strain evidence="7">LMA-70</strain>
    </source>
</reference>
<evidence type="ECO:0000256" key="4">
    <source>
        <dbReference type="ARBA" id="ARBA00023242"/>
    </source>
</evidence>
<dbReference type="GO" id="GO:0031011">
    <property type="term" value="C:Ino80 complex"/>
    <property type="evidence" value="ECO:0007669"/>
    <property type="project" value="InterPro"/>
</dbReference>
<evidence type="ECO:0000256" key="1">
    <source>
        <dbReference type="ARBA" id="ARBA00004123"/>
    </source>
</evidence>
<dbReference type="EMBL" id="CCBN010000008">
    <property type="protein sequence ID" value="CDO54751.1"/>
    <property type="molecule type" value="Genomic_DNA"/>
</dbReference>
<dbReference type="PANTHER" id="PTHR31200">
    <property type="entry name" value="INO80 COMPLEX SUBUNIT C"/>
    <property type="match status" value="1"/>
</dbReference>
<reference evidence="6 8" key="1">
    <citation type="submission" date="2014-03" db="EMBL/GenBank/DDBJ databases">
        <authorList>
            <person name="Casaregola S."/>
        </authorList>
    </citation>
    <scope>NUCLEOTIDE SEQUENCE [LARGE SCALE GENOMIC DNA]</scope>
    <source>
        <strain evidence="6 8">CLIB 918</strain>
    </source>
</reference>
<comment type="subcellular location">
    <subcellularLocation>
        <location evidence="1">Nucleus</location>
    </subcellularLocation>
</comment>
<accession>A0A0J9XBB6</accession>
<name>A0A0J9XBB6_GEOCN</name>
<dbReference type="Proteomes" id="UP000750522">
    <property type="component" value="Unassembled WGS sequence"/>
</dbReference>